<evidence type="ECO:0000313" key="1">
    <source>
        <dbReference type="EMBL" id="DBA35365.1"/>
    </source>
</evidence>
<gene>
    <name evidence="1" type="ORF">vir215_00063</name>
</gene>
<dbReference type="EMBL" id="BK063676">
    <property type="protein sequence ID" value="DBA35365.1"/>
    <property type="molecule type" value="Genomic_DNA"/>
</dbReference>
<evidence type="ECO:0000313" key="2">
    <source>
        <dbReference type="Proteomes" id="UP001302265"/>
    </source>
</evidence>
<dbReference type="GeneID" id="98835753"/>
<accession>A0AA87CI91</accession>
<name>A0AA87CI91_9CAUD</name>
<proteinExistence type="predicted"/>
<keyword evidence="2" id="KW-1185">Reference proteome</keyword>
<protein>
    <submittedName>
        <fullName evidence="1">Uncharacterized protein</fullName>
    </submittedName>
</protein>
<sequence length="138" mass="15569">MEIIEARSMTAPPEIITGPTMVLVNRNPRMEIVEDERGESRTECVYTQYRLEAGEYDLIRAGILPDGVAWDAELRRIERSAKLDAADIDIAKAEDYIASGEDWSERVKALRAYKMAVRATKTQPGFPAEADYPEYQGL</sequence>
<organism evidence="1 2">
    <name type="scientific">Caudoviricetes sp. vir215</name>
    <dbReference type="NCBI Taxonomy" id="3068354"/>
    <lineage>
        <taxon>Viruses</taxon>
        <taxon>Duplodnaviria</taxon>
        <taxon>Heunggongvirae</taxon>
        <taxon>Uroviricota</taxon>
        <taxon>Caudoviricetes</taxon>
    </lineage>
</organism>
<dbReference type="Proteomes" id="UP001302265">
    <property type="component" value="Segment"/>
</dbReference>
<dbReference type="RefSeq" id="YP_011108918.1">
    <property type="nucleotide sequence ID" value="NC_092586.1"/>
</dbReference>
<reference evidence="1 2" key="1">
    <citation type="journal article" date="2023" name="Nat. Microbiol.">
        <title>A compendium of viruses from methanogenic archaea reveals their diversity and adaptations to the gut environment.</title>
        <authorList>
            <person name="Medvedeva S."/>
            <person name="Borrel G."/>
            <person name="Krupovic M."/>
            <person name="Gribaldo S."/>
        </authorList>
    </citation>
    <scope>NUCLEOTIDE SEQUENCE [LARGE SCALE GENOMIC DNA]</scope>
</reference>